<gene>
    <name evidence="9" type="ORF">ALO_20727</name>
</gene>
<keyword evidence="10" id="KW-1185">Reference proteome</keyword>
<evidence type="ECO:0000256" key="2">
    <source>
        <dbReference type="ARBA" id="ARBA00007935"/>
    </source>
</evidence>
<evidence type="ECO:0000256" key="5">
    <source>
        <dbReference type="ARBA" id="ARBA00022692"/>
    </source>
</evidence>
<feature type="transmembrane region" description="Helical" evidence="8">
    <location>
        <begin position="243"/>
        <end position="269"/>
    </location>
</feature>
<keyword evidence="7 8" id="KW-0472">Membrane</keyword>
<dbReference type="PANTHER" id="PTHR30472:SF25">
    <property type="entry name" value="ABC TRANSPORTER PERMEASE PROTEIN MJ0876-RELATED"/>
    <property type="match status" value="1"/>
</dbReference>
<dbReference type="Pfam" id="PF01032">
    <property type="entry name" value="FecCD"/>
    <property type="match status" value="1"/>
</dbReference>
<dbReference type="STRING" id="1009370.ALO_20727"/>
<feature type="transmembrane region" description="Helical" evidence="8">
    <location>
        <begin position="281"/>
        <end position="300"/>
    </location>
</feature>
<keyword evidence="4" id="KW-1003">Cell membrane</keyword>
<comment type="caution">
    <text evidence="9">The sequence shown here is derived from an EMBL/GenBank/DDBJ whole genome shotgun (WGS) entry which is preliminary data.</text>
</comment>
<evidence type="ECO:0000256" key="4">
    <source>
        <dbReference type="ARBA" id="ARBA00022475"/>
    </source>
</evidence>
<evidence type="ECO:0000256" key="1">
    <source>
        <dbReference type="ARBA" id="ARBA00004651"/>
    </source>
</evidence>
<evidence type="ECO:0000313" key="10">
    <source>
        <dbReference type="Proteomes" id="UP000003240"/>
    </source>
</evidence>
<keyword evidence="6 8" id="KW-1133">Transmembrane helix</keyword>
<dbReference type="GO" id="GO:0022857">
    <property type="term" value="F:transmembrane transporter activity"/>
    <property type="evidence" value="ECO:0007669"/>
    <property type="project" value="InterPro"/>
</dbReference>
<dbReference type="eggNOG" id="COG0609">
    <property type="taxonomic scope" value="Bacteria"/>
</dbReference>
<reference evidence="9 10" key="1">
    <citation type="journal article" date="2011" name="EMBO J.">
        <title>Structural diversity of bacterial flagellar motors.</title>
        <authorList>
            <person name="Chen S."/>
            <person name="Beeby M."/>
            <person name="Murphy G.E."/>
            <person name="Leadbetter J.R."/>
            <person name="Hendrixson D.R."/>
            <person name="Briegel A."/>
            <person name="Li Z."/>
            <person name="Shi J."/>
            <person name="Tocheva E.I."/>
            <person name="Muller A."/>
            <person name="Dobro M.J."/>
            <person name="Jensen G.J."/>
        </authorList>
    </citation>
    <scope>NUCLEOTIDE SEQUENCE [LARGE SCALE GENOMIC DNA]</scope>
    <source>
        <strain evidence="9 10">DSM 6540</strain>
    </source>
</reference>
<dbReference type="InterPro" id="IPR037294">
    <property type="entry name" value="ABC_BtuC-like"/>
</dbReference>
<dbReference type="GO" id="GO:0005886">
    <property type="term" value="C:plasma membrane"/>
    <property type="evidence" value="ECO:0007669"/>
    <property type="project" value="UniProtKB-SubCell"/>
</dbReference>
<dbReference type="CDD" id="cd06550">
    <property type="entry name" value="TM_ABC_iron-siderophores_like"/>
    <property type="match status" value="1"/>
</dbReference>
<dbReference type="EMBL" id="AFGF01000269">
    <property type="protein sequence ID" value="EGO61939.1"/>
    <property type="molecule type" value="Genomic_DNA"/>
</dbReference>
<sequence length="336" mass="35100">MMTAAKNYWILAGSFLALAMVVLLVLMIGSARIPAGEVYAVVMHRIFGLVTATVDPSLEVIVCDIRWPRLALAIVAGSALAASGAVYQTLFRNPLADPYILGVSSGAALGAALSIAFFQSAFLTVFAFMGGCGAVAVVYALGQRWHSRDSRQLLLAGIALGAMLNAFLSCIMAVFTQQLHAIVFWLMGSLANPVDNLAALAGLVLCGILVLMIFAGDLDVLLTGEESAKLLGVNVTQVRAVSLAATTLLTSIVVAVIGIIGFVGLIVPHLARSFVGPGHKLLLPVSAVWGAILLLTADAITRYFTSLVTIPVGVVTAMLGGPFFLYVLLSLGDSKR</sequence>
<feature type="transmembrane region" description="Helical" evidence="8">
    <location>
        <begin position="197"/>
        <end position="222"/>
    </location>
</feature>
<dbReference type="SUPFAM" id="SSF81345">
    <property type="entry name" value="ABC transporter involved in vitamin B12 uptake, BtuC"/>
    <property type="match status" value="1"/>
</dbReference>
<comment type="similarity">
    <text evidence="2">Belongs to the binding-protein-dependent transport system permease family. FecCD subfamily.</text>
</comment>
<feature type="transmembrane region" description="Helical" evidence="8">
    <location>
        <begin position="67"/>
        <end position="87"/>
    </location>
</feature>
<keyword evidence="5 8" id="KW-0812">Transmembrane</keyword>
<keyword evidence="3" id="KW-0813">Transport</keyword>
<organism evidence="9 10">
    <name type="scientific">Acetonema longum DSM 6540</name>
    <dbReference type="NCBI Taxonomy" id="1009370"/>
    <lineage>
        <taxon>Bacteria</taxon>
        <taxon>Bacillati</taxon>
        <taxon>Bacillota</taxon>
        <taxon>Negativicutes</taxon>
        <taxon>Acetonemataceae</taxon>
        <taxon>Acetonema</taxon>
    </lineage>
</organism>
<proteinExistence type="inferred from homology"/>
<feature type="transmembrane region" description="Helical" evidence="8">
    <location>
        <begin position="153"/>
        <end position="177"/>
    </location>
</feature>
<dbReference type="InterPro" id="IPR000522">
    <property type="entry name" value="ABC_transptr_permease_BtuC"/>
</dbReference>
<dbReference type="RefSeq" id="WP_004099667.1">
    <property type="nucleotide sequence ID" value="NZ_AFGF01000269.1"/>
</dbReference>
<feature type="transmembrane region" description="Helical" evidence="8">
    <location>
        <begin position="307"/>
        <end position="329"/>
    </location>
</feature>
<dbReference type="GO" id="GO:0033214">
    <property type="term" value="P:siderophore-iron import into cell"/>
    <property type="evidence" value="ECO:0007669"/>
    <property type="project" value="TreeGrafter"/>
</dbReference>
<dbReference type="PANTHER" id="PTHR30472">
    <property type="entry name" value="FERRIC ENTEROBACTIN TRANSPORT SYSTEM PERMEASE PROTEIN"/>
    <property type="match status" value="1"/>
</dbReference>
<dbReference type="Proteomes" id="UP000003240">
    <property type="component" value="Unassembled WGS sequence"/>
</dbReference>
<accession>F7NPU8</accession>
<evidence type="ECO:0000313" key="9">
    <source>
        <dbReference type="EMBL" id="EGO61939.1"/>
    </source>
</evidence>
<evidence type="ECO:0000256" key="6">
    <source>
        <dbReference type="ARBA" id="ARBA00022989"/>
    </source>
</evidence>
<evidence type="ECO:0000256" key="3">
    <source>
        <dbReference type="ARBA" id="ARBA00022448"/>
    </source>
</evidence>
<comment type="subcellular location">
    <subcellularLocation>
        <location evidence="1">Cell membrane</location>
        <topology evidence="1">Multi-pass membrane protein</topology>
    </subcellularLocation>
</comment>
<evidence type="ECO:0000256" key="7">
    <source>
        <dbReference type="ARBA" id="ARBA00023136"/>
    </source>
</evidence>
<dbReference type="Gene3D" id="1.10.3470.10">
    <property type="entry name" value="ABC transporter involved in vitamin B12 uptake, BtuC"/>
    <property type="match status" value="1"/>
</dbReference>
<feature type="transmembrane region" description="Helical" evidence="8">
    <location>
        <begin position="123"/>
        <end position="141"/>
    </location>
</feature>
<feature type="transmembrane region" description="Helical" evidence="8">
    <location>
        <begin position="99"/>
        <end position="117"/>
    </location>
</feature>
<dbReference type="AlphaFoldDB" id="F7NPU8"/>
<protein>
    <submittedName>
        <fullName evidence="9">Transporter permease</fullName>
    </submittedName>
</protein>
<dbReference type="FunFam" id="1.10.3470.10:FF:000001">
    <property type="entry name" value="Vitamin B12 ABC transporter permease BtuC"/>
    <property type="match status" value="1"/>
</dbReference>
<name>F7NPU8_9FIRM</name>
<evidence type="ECO:0000256" key="8">
    <source>
        <dbReference type="SAM" id="Phobius"/>
    </source>
</evidence>